<protein>
    <recommendedName>
        <fullName evidence="4 6">U3 small nucleolar RNA-associated protein 25</fullName>
        <shortName evidence="6">U3 snoRNA-associated protein 25</shortName>
    </recommendedName>
</protein>
<organism evidence="10 11">
    <name type="scientific">Polyrhizophydium stewartii</name>
    <dbReference type="NCBI Taxonomy" id="2732419"/>
    <lineage>
        <taxon>Eukaryota</taxon>
        <taxon>Fungi</taxon>
        <taxon>Fungi incertae sedis</taxon>
        <taxon>Chytridiomycota</taxon>
        <taxon>Chytridiomycota incertae sedis</taxon>
        <taxon>Chytridiomycetes</taxon>
        <taxon>Rhizophydiales</taxon>
        <taxon>Rhizophydiales incertae sedis</taxon>
        <taxon>Polyrhizophydium</taxon>
    </lineage>
</organism>
<feature type="compositionally biased region" description="Acidic residues" evidence="7">
    <location>
        <begin position="19"/>
        <end position="31"/>
    </location>
</feature>
<comment type="function">
    <text evidence="1 6">DEAD-box RNA helicase-like protein required for pre-18S rRNA processing, specifically at sites A0, A1, and A2.</text>
</comment>
<evidence type="ECO:0000256" key="4">
    <source>
        <dbReference type="ARBA" id="ARBA00015422"/>
    </source>
</evidence>
<dbReference type="Pfam" id="PF22916">
    <property type="entry name" value="UTP25_NTPase-like"/>
    <property type="match status" value="1"/>
</dbReference>
<keyword evidence="6" id="KW-0687">Ribonucleoprotein</keyword>
<evidence type="ECO:0000259" key="9">
    <source>
        <dbReference type="Pfam" id="PF22916"/>
    </source>
</evidence>
<feature type="region of interest" description="Disordered" evidence="7">
    <location>
        <begin position="1"/>
        <end position="113"/>
    </location>
</feature>
<keyword evidence="5 6" id="KW-0539">Nucleus</keyword>
<dbReference type="PANTHER" id="PTHR12933">
    <property type="entry name" value="ORF PROTEIN-RELATED"/>
    <property type="match status" value="1"/>
</dbReference>
<evidence type="ECO:0000313" key="11">
    <source>
        <dbReference type="Proteomes" id="UP001527925"/>
    </source>
</evidence>
<evidence type="ECO:0000256" key="3">
    <source>
        <dbReference type="ARBA" id="ARBA00009223"/>
    </source>
</evidence>
<dbReference type="PANTHER" id="PTHR12933:SF0">
    <property type="entry name" value="U3 SMALL NUCLEOLAR RNA-ASSOCIATED PROTEIN 25 HOMOLOG"/>
    <property type="match status" value="1"/>
</dbReference>
<dbReference type="Pfam" id="PF06862">
    <property type="entry name" value="Utp25_C"/>
    <property type="match status" value="1"/>
</dbReference>
<dbReference type="EMBL" id="JADGIZ020000004">
    <property type="protein sequence ID" value="KAL2918984.1"/>
    <property type="molecule type" value="Genomic_DNA"/>
</dbReference>
<evidence type="ECO:0000256" key="2">
    <source>
        <dbReference type="ARBA" id="ARBA00004604"/>
    </source>
</evidence>
<evidence type="ECO:0000313" key="10">
    <source>
        <dbReference type="EMBL" id="KAL2918984.1"/>
    </source>
</evidence>
<evidence type="ECO:0000256" key="1">
    <source>
        <dbReference type="ARBA" id="ARBA00002883"/>
    </source>
</evidence>
<feature type="domain" description="UTP25 C-terminal" evidence="8">
    <location>
        <begin position="470"/>
        <end position="651"/>
    </location>
</feature>
<gene>
    <name evidence="10" type="primary">UTP25</name>
    <name evidence="10" type="ORF">HK105_201254</name>
</gene>
<comment type="subunit">
    <text evidence="6">Component of the ribosomal small subunit (SSU) processome composed of at least 40 protein subunits and snoRNA U3.</text>
</comment>
<dbReference type="InterPro" id="IPR027417">
    <property type="entry name" value="P-loop_NTPase"/>
</dbReference>
<comment type="subcellular location">
    <subcellularLocation>
        <location evidence="2 6">Nucleus</location>
        <location evidence="2 6">Nucleolus</location>
    </subcellularLocation>
</comment>
<sequence>MVQTKNPGRELRALNRDRDEDDDDDDGDQEMEGMSNGQGDSDGEASESGEGGEPQEGEGEDDDRYGLDVDDIDNDEDEDARLGGDGATSSTAENGLDNDEDDEDDETAKDASLLDPITRQFSDVVSAPLTTLSASVDAGAWELDALEHPVLHRVMTMMLKDNTRVAPLHFGDGGEQTLDDLKVKPRIQAQWPSVNGKIAKKTGNQIFTPLQRALFPAMNAYSDIFFANQSYKYEQDVRNLIALHALNHVYNEFRDQGFTRPKVLILAPFRHNALQIIDTLMALSGTSIQENKKRFHSEFGLAPGEDAVDTKKPDDFRKQFAGNIDDCFRIGIRLSRKKMKLYSEFYTSDILVASPLGLKMIIGSNGDKKRDFDFLSSIEVVVLDQADVFLMQNWDHVKSIFDHLNLIPKDPHGCDFSRVRSYALDGRAKYVRQNIVLSRFPTPEINALQTGYAKNVAGRIKVTRAFEGTISDIVMQVPQLFHRIPAHAVQDSPDVRFNYFIEQILPTLRKSVVQQTHTLIFIPSYFDFVRVRNYLKEHNYSVGAISEYATRSSADRTRHQFAKGEISFLLCTERYHFFRRHRLRGVRHIVFYQLPIIASFYSDMLNQLDAQAGDLTCSVLFSAFDKLSLERVVGSARVDRMIKGQKDTFMFTS</sequence>
<evidence type="ECO:0000259" key="8">
    <source>
        <dbReference type="Pfam" id="PF06862"/>
    </source>
</evidence>
<dbReference type="InterPro" id="IPR010678">
    <property type="entry name" value="UTP25"/>
</dbReference>
<keyword evidence="6" id="KW-0690">Ribosome biogenesis</keyword>
<dbReference type="SUPFAM" id="SSF52540">
    <property type="entry name" value="P-loop containing nucleoside triphosphate hydrolases"/>
    <property type="match status" value="1"/>
</dbReference>
<comment type="similarity">
    <text evidence="3 6">Belongs to the UTP25 family.</text>
</comment>
<feature type="compositionally biased region" description="Basic and acidic residues" evidence="7">
    <location>
        <begin position="7"/>
        <end position="18"/>
    </location>
</feature>
<feature type="compositionally biased region" description="Acidic residues" evidence="7">
    <location>
        <begin position="53"/>
        <end position="79"/>
    </location>
</feature>
<proteinExistence type="inferred from homology"/>
<dbReference type="Gene3D" id="3.40.50.300">
    <property type="entry name" value="P-loop containing nucleotide triphosphate hydrolases"/>
    <property type="match status" value="2"/>
</dbReference>
<keyword evidence="6" id="KW-0698">rRNA processing</keyword>
<evidence type="ECO:0000256" key="7">
    <source>
        <dbReference type="SAM" id="MobiDB-lite"/>
    </source>
</evidence>
<keyword evidence="11" id="KW-1185">Reference proteome</keyword>
<evidence type="ECO:0000256" key="6">
    <source>
        <dbReference type="RuleBase" id="RU365070"/>
    </source>
</evidence>
<dbReference type="Proteomes" id="UP001527925">
    <property type="component" value="Unassembled WGS sequence"/>
</dbReference>
<dbReference type="InterPro" id="IPR053939">
    <property type="entry name" value="UTP25_C"/>
</dbReference>
<comment type="caution">
    <text evidence="10">The sequence shown here is derived from an EMBL/GenBank/DDBJ whole genome shotgun (WGS) entry which is preliminary data.</text>
</comment>
<feature type="domain" description="UTP25 NTP hydrolase-like" evidence="9">
    <location>
        <begin position="251"/>
        <end position="460"/>
    </location>
</feature>
<dbReference type="InterPro" id="IPR053940">
    <property type="entry name" value="UTP25_NTPase-like"/>
</dbReference>
<name>A0ABR4NHG3_9FUNG</name>
<feature type="compositionally biased region" description="Acidic residues" evidence="7">
    <location>
        <begin position="96"/>
        <end position="107"/>
    </location>
</feature>
<reference evidence="10 11" key="1">
    <citation type="submission" date="2023-09" db="EMBL/GenBank/DDBJ databases">
        <title>Pangenome analysis of Batrachochytrium dendrobatidis and related Chytrids.</title>
        <authorList>
            <person name="Yacoub M.N."/>
            <person name="Stajich J.E."/>
            <person name="James T.Y."/>
        </authorList>
    </citation>
    <scope>NUCLEOTIDE SEQUENCE [LARGE SCALE GENOMIC DNA]</scope>
    <source>
        <strain evidence="10 11">JEL0888</strain>
    </source>
</reference>
<evidence type="ECO:0000256" key="5">
    <source>
        <dbReference type="ARBA" id="ARBA00023242"/>
    </source>
</evidence>
<accession>A0ABR4NHG3</accession>